<organism evidence="2 3">
    <name type="scientific">Paenibacillus oenotherae</name>
    <dbReference type="NCBI Taxonomy" id="1435645"/>
    <lineage>
        <taxon>Bacteria</taxon>
        <taxon>Bacillati</taxon>
        <taxon>Bacillota</taxon>
        <taxon>Bacilli</taxon>
        <taxon>Bacillales</taxon>
        <taxon>Paenibacillaceae</taxon>
        <taxon>Paenibacillus</taxon>
    </lineage>
</organism>
<proteinExistence type="predicted"/>
<dbReference type="Pfam" id="PF04448">
    <property type="entry name" value="DUF551"/>
    <property type="match status" value="1"/>
</dbReference>
<protein>
    <submittedName>
        <fullName evidence="2">DUF551 domain-containing protein</fullName>
    </submittedName>
</protein>
<dbReference type="Proteomes" id="UP000812277">
    <property type="component" value="Unassembled WGS sequence"/>
</dbReference>
<dbReference type="RefSeq" id="WP_219873173.1">
    <property type="nucleotide sequence ID" value="NZ_JAHZIJ010000009.1"/>
</dbReference>
<comment type="caution">
    <text evidence="2">The sequence shown here is derived from an EMBL/GenBank/DDBJ whole genome shotgun (WGS) entry which is preliminary data.</text>
</comment>
<name>A0ABS7D7M3_9BACL</name>
<accession>A0ABS7D7M3</accession>
<reference evidence="2 3" key="1">
    <citation type="submission" date="2021-07" db="EMBL/GenBank/DDBJ databases">
        <title>Paenibacillus radiodurans sp. nov., isolated from the southeastern edge of Tengger Desert.</title>
        <authorList>
            <person name="Zhang G."/>
        </authorList>
    </citation>
    <scope>NUCLEOTIDE SEQUENCE [LARGE SCALE GENOMIC DNA]</scope>
    <source>
        <strain evidence="2 3">DT7-4</strain>
    </source>
</reference>
<evidence type="ECO:0000313" key="2">
    <source>
        <dbReference type="EMBL" id="MBW7475934.1"/>
    </source>
</evidence>
<evidence type="ECO:0000313" key="3">
    <source>
        <dbReference type="Proteomes" id="UP000812277"/>
    </source>
</evidence>
<sequence>MSEWIKCSERLPEPAQRVLAVFLTGHKDNQRISLVVYVPAKKVKAEDLWNDDSGDCVEYDEENDCYYIDEGWYESSYESETDWKLTCEVTHWMPLPQVPSKKEVSP</sequence>
<feature type="domain" description="DUF551" evidence="1">
    <location>
        <begin position="3"/>
        <end position="99"/>
    </location>
</feature>
<dbReference type="InterPro" id="IPR007539">
    <property type="entry name" value="DUF551"/>
</dbReference>
<dbReference type="EMBL" id="JAHZIJ010000009">
    <property type="protein sequence ID" value="MBW7475934.1"/>
    <property type="molecule type" value="Genomic_DNA"/>
</dbReference>
<keyword evidence="3" id="KW-1185">Reference proteome</keyword>
<evidence type="ECO:0000259" key="1">
    <source>
        <dbReference type="Pfam" id="PF04448"/>
    </source>
</evidence>
<gene>
    <name evidence="2" type="ORF">K0T92_14405</name>
</gene>